<keyword evidence="6" id="KW-0411">Iron-sulfur</keyword>
<organism evidence="9 10">
    <name type="scientific">Pseudogracilibacillus auburnensis</name>
    <dbReference type="NCBI Taxonomy" id="1494959"/>
    <lineage>
        <taxon>Bacteria</taxon>
        <taxon>Bacillati</taxon>
        <taxon>Bacillota</taxon>
        <taxon>Bacilli</taxon>
        <taxon>Bacillales</taxon>
        <taxon>Bacillaceae</taxon>
        <taxon>Pseudogracilibacillus</taxon>
    </lineage>
</organism>
<keyword evidence="7" id="KW-0234">DNA repair</keyword>
<accession>A0A2V3VJF8</accession>
<dbReference type="GO" id="GO:0006281">
    <property type="term" value="P:DNA repair"/>
    <property type="evidence" value="ECO:0007669"/>
    <property type="project" value="UniProtKB-KW"/>
</dbReference>
<dbReference type="OrthoDB" id="5290748at2"/>
<dbReference type="RefSeq" id="WP_110397496.1">
    <property type="nucleotide sequence ID" value="NZ_JADIJL010000005.1"/>
</dbReference>
<dbReference type="GO" id="GO:0097506">
    <property type="term" value="F:deaminated base DNA N-glycosylase activity"/>
    <property type="evidence" value="ECO:0007669"/>
    <property type="project" value="UniProtKB-ARBA"/>
</dbReference>
<evidence type="ECO:0000256" key="4">
    <source>
        <dbReference type="ARBA" id="ARBA00022801"/>
    </source>
</evidence>
<evidence type="ECO:0000259" key="8">
    <source>
        <dbReference type="SMART" id="SM00986"/>
    </source>
</evidence>
<evidence type="ECO:0000256" key="5">
    <source>
        <dbReference type="ARBA" id="ARBA00023004"/>
    </source>
</evidence>
<evidence type="ECO:0000256" key="6">
    <source>
        <dbReference type="ARBA" id="ARBA00023014"/>
    </source>
</evidence>
<keyword evidence="1" id="KW-0004">4Fe-4S</keyword>
<evidence type="ECO:0000256" key="7">
    <source>
        <dbReference type="ARBA" id="ARBA00023204"/>
    </source>
</evidence>
<comment type="caution">
    <text evidence="9">The sequence shown here is derived from an EMBL/GenBank/DDBJ whole genome shotgun (WGS) entry which is preliminary data.</text>
</comment>
<dbReference type="InterPro" id="IPR051536">
    <property type="entry name" value="UDG_Type-4/5"/>
</dbReference>
<name>A0A2V3VJF8_9BACI</name>
<keyword evidence="2" id="KW-0479">Metal-binding</keyword>
<dbReference type="GO" id="GO:0051539">
    <property type="term" value="F:4 iron, 4 sulfur cluster binding"/>
    <property type="evidence" value="ECO:0007669"/>
    <property type="project" value="UniProtKB-KW"/>
</dbReference>
<dbReference type="SUPFAM" id="SSF52141">
    <property type="entry name" value="Uracil-DNA glycosylase-like"/>
    <property type="match status" value="1"/>
</dbReference>
<evidence type="ECO:0000313" key="9">
    <source>
        <dbReference type="EMBL" id="PXW80928.1"/>
    </source>
</evidence>
<protein>
    <submittedName>
        <fullName evidence="9">DNA polymerase</fullName>
    </submittedName>
</protein>
<sequence>MTHFCPTPFQEELTPEDFIHCKKCGLYKHGSRMIWGEGNPTASIMIILDNPGAREDKEGNEYVCGTRETLQLAANHVGLHEKDLYITYILKRRPKRAYEKEQTRQICIHHLHQQLKEKKPSLLFCLGNIAVQSFFQNADVDVKSLRGKVHYVQGYQTIVAYHPLAIRRRPNLWNLFLDDWRLVTKHYYS</sequence>
<dbReference type="PANTHER" id="PTHR33693">
    <property type="entry name" value="TYPE-5 URACIL-DNA GLYCOSYLASE"/>
    <property type="match status" value="1"/>
</dbReference>
<evidence type="ECO:0000256" key="1">
    <source>
        <dbReference type="ARBA" id="ARBA00022485"/>
    </source>
</evidence>
<evidence type="ECO:0000256" key="3">
    <source>
        <dbReference type="ARBA" id="ARBA00022763"/>
    </source>
</evidence>
<feature type="domain" description="Uracil-DNA glycosylase-like" evidence="8">
    <location>
        <begin position="35"/>
        <end position="181"/>
    </location>
</feature>
<evidence type="ECO:0000256" key="2">
    <source>
        <dbReference type="ARBA" id="ARBA00022723"/>
    </source>
</evidence>
<dbReference type="InterPro" id="IPR005122">
    <property type="entry name" value="Uracil-DNA_glycosylase-like"/>
</dbReference>
<keyword evidence="10" id="KW-1185">Reference proteome</keyword>
<keyword evidence="5" id="KW-0408">Iron</keyword>
<dbReference type="SMART" id="SM00987">
    <property type="entry name" value="UreE_C"/>
    <property type="match status" value="1"/>
</dbReference>
<dbReference type="CDD" id="cd10030">
    <property type="entry name" value="UDG-F4_TTUDGA_SPO1dp_like"/>
    <property type="match status" value="1"/>
</dbReference>
<dbReference type="SMART" id="SM00986">
    <property type="entry name" value="UDG"/>
    <property type="match status" value="1"/>
</dbReference>
<keyword evidence="4" id="KW-0378">Hydrolase</keyword>
<dbReference type="PANTHER" id="PTHR33693:SF1">
    <property type="entry name" value="TYPE-4 URACIL-DNA GLYCOSYLASE"/>
    <property type="match status" value="1"/>
</dbReference>
<reference evidence="9 10" key="1">
    <citation type="submission" date="2018-05" db="EMBL/GenBank/DDBJ databases">
        <title>Genomic Encyclopedia of Type Strains, Phase IV (KMG-IV): sequencing the most valuable type-strain genomes for metagenomic binning, comparative biology and taxonomic classification.</title>
        <authorList>
            <person name="Goeker M."/>
        </authorList>
    </citation>
    <scope>NUCLEOTIDE SEQUENCE [LARGE SCALE GENOMIC DNA]</scope>
    <source>
        <strain evidence="9 10">DSM 28556</strain>
    </source>
</reference>
<dbReference type="Gene3D" id="3.40.470.10">
    <property type="entry name" value="Uracil-DNA glycosylase-like domain"/>
    <property type="match status" value="1"/>
</dbReference>
<proteinExistence type="predicted"/>
<dbReference type="AlphaFoldDB" id="A0A2V3VJF8"/>
<dbReference type="GO" id="GO:0046872">
    <property type="term" value="F:metal ion binding"/>
    <property type="evidence" value="ECO:0007669"/>
    <property type="project" value="UniProtKB-KW"/>
</dbReference>
<keyword evidence="3" id="KW-0227">DNA damage</keyword>
<evidence type="ECO:0000313" key="10">
    <source>
        <dbReference type="Proteomes" id="UP000247978"/>
    </source>
</evidence>
<dbReference type="InterPro" id="IPR036895">
    <property type="entry name" value="Uracil-DNA_glycosylase-like_sf"/>
</dbReference>
<gene>
    <name evidence="9" type="ORF">DFR56_12436</name>
</gene>
<dbReference type="Proteomes" id="UP000247978">
    <property type="component" value="Unassembled WGS sequence"/>
</dbReference>
<dbReference type="EMBL" id="QJJQ01000024">
    <property type="protein sequence ID" value="PXW80928.1"/>
    <property type="molecule type" value="Genomic_DNA"/>
</dbReference>
<dbReference type="Pfam" id="PF03167">
    <property type="entry name" value="UDG"/>
    <property type="match status" value="1"/>
</dbReference>